<dbReference type="InterPro" id="IPR010982">
    <property type="entry name" value="Lambda_DNA-bd_dom_sf"/>
</dbReference>
<reference evidence="6 7" key="1">
    <citation type="submission" date="2019-06" db="EMBL/GenBank/DDBJ databases">
        <title>Sequencing the genomes of 1000 actinobacteria strains.</title>
        <authorList>
            <person name="Klenk H.-P."/>
        </authorList>
    </citation>
    <scope>NUCLEOTIDE SEQUENCE [LARGE SCALE GENOMIC DNA]</scope>
    <source>
        <strain evidence="6 7">DSM 102200</strain>
    </source>
</reference>
<dbReference type="EMBL" id="VFOZ01000001">
    <property type="protein sequence ID" value="TQL97956.1"/>
    <property type="molecule type" value="Genomic_DNA"/>
</dbReference>
<organism evidence="6 7">
    <name type="scientific">Actinoallomurus bryophytorum</name>
    <dbReference type="NCBI Taxonomy" id="1490222"/>
    <lineage>
        <taxon>Bacteria</taxon>
        <taxon>Bacillati</taxon>
        <taxon>Actinomycetota</taxon>
        <taxon>Actinomycetes</taxon>
        <taxon>Streptosporangiales</taxon>
        <taxon>Thermomonosporaceae</taxon>
        <taxon>Actinoallomurus</taxon>
    </lineage>
</organism>
<evidence type="ECO:0000256" key="2">
    <source>
        <dbReference type="ARBA" id="ARBA00023015"/>
    </source>
</evidence>
<dbReference type="PROSITE" id="PS50932">
    <property type="entry name" value="HTH_LACI_2"/>
    <property type="match status" value="1"/>
</dbReference>
<evidence type="ECO:0000259" key="5">
    <source>
        <dbReference type="PROSITE" id="PS50932"/>
    </source>
</evidence>
<dbReference type="Gene3D" id="3.40.50.2300">
    <property type="match status" value="2"/>
</dbReference>
<dbReference type="SUPFAM" id="SSF47413">
    <property type="entry name" value="lambda repressor-like DNA-binding domains"/>
    <property type="match status" value="1"/>
</dbReference>
<protein>
    <submittedName>
        <fullName evidence="6">LacI family transcriptional regulator</fullName>
    </submittedName>
</protein>
<dbReference type="InterPro" id="IPR046335">
    <property type="entry name" value="LacI/GalR-like_sensor"/>
</dbReference>
<dbReference type="InterPro" id="IPR000843">
    <property type="entry name" value="HTH_LacI"/>
</dbReference>
<evidence type="ECO:0000256" key="3">
    <source>
        <dbReference type="ARBA" id="ARBA00023125"/>
    </source>
</evidence>
<accession>A0A543CLH6</accession>
<evidence type="ECO:0000256" key="4">
    <source>
        <dbReference type="ARBA" id="ARBA00023163"/>
    </source>
</evidence>
<dbReference type="AlphaFoldDB" id="A0A543CLH6"/>
<dbReference type="SMART" id="SM00354">
    <property type="entry name" value="HTH_LACI"/>
    <property type="match status" value="1"/>
</dbReference>
<dbReference type="Gene3D" id="1.10.260.40">
    <property type="entry name" value="lambda repressor-like DNA-binding domains"/>
    <property type="match status" value="1"/>
</dbReference>
<keyword evidence="4" id="KW-0804">Transcription</keyword>
<evidence type="ECO:0000313" key="7">
    <source>
        <dbReference type="Proteomes" id="UP000316096"/>
    </source>
</evidence>
<keyword evidence="1" id="KW-0678">Repressor</keyword>
<dbReference type="GO" id="GO:0000976">
    <property type="term" value="F:transcription cis-regulatory region binding"/>
    <property type="evidence" value="ECO:0007669"/>
    <property type="project" value="TreeGrafter"/>
</dbReference>
<keyword evidence="2" id="KW-0805">Transcription regulation</keyword>
<sequence>MAAEDRRREKAVAAKPTIRNVAERAGVSKSLVSLVMRGSPHVSEQRRQAVLKAARELGYRPNAVARSLVEGRTRLIGALVADLHNPFFAEFLDGLQESLHGEGLRMLVGSGRWDPHFEAEAVEAFLEMRVDGLVLLSVVPDSLTEASKSVPVVVVGERDVEGVDIVVDDDELGARLAVDHLVGLGHDRIAHIEGAPSTTAHYRRTGYEQAMRRHAFEDRIVVEPGDFTEEGGYRAARKLLSRDPRPTAIFAPNDLVATGVLSAADELGLHVPDDVSIVGYDNTHLAAIRHISLTSVDQPRRDMGRVAAERLCARIEDPLREPLQTLVVPHLVIRATTGRAPH</sequence>
<dbReference type="InterPro" id="IPR028082">
    <property type="entry name" value="Peripla_BP_I"/>
</dbReference>
<comment type="caution">
    <text evidence="6">The sequence shown here is derived from an EMBL/GenBank/DDBJ whole genome shotgun (WGS) entry which is preliminary data.</text>
</comment>
<evidence type="ECO:0000256" key="1">
    <source>
        <dbReference type="ARBA" id="ARBA00022491"/>
    </source>
</evidence>
<dbReference type="Pfam" id="PF00356">
    <property type="entry name" value="LacI"/>
    <property type="match status" value="1"/>
</dbReference>
<dbReference type="SUPFAM" id="SSF53822">
    <property type="entry name" value="Periplasmic binding protein-like I"/>
    <property type="match status" value="1"/>
</dbReference>
<dbReference type="CDD" id="cd01392">
    <property type="entry name" value="HTH_LacI"/>
    <property type="match status" value="1"/>
</dbReference>
<proteinExistence type="predicted"/>
<feature type="domain" description="HTH lacI-type" evidence="5">
    <location>
        <begin position="16"/>
        <end position="70"/>
    </location>
</feature>
<dbReference type="Proteomes" id="UP000316096">
    <property type="component" value="Unassembled WGS sequence"/>
</dbReference>
<dbReference type="RefSeq" id="WP_141956618.1">
    <property type="nucleotide sequence ID" value="NZ_VFOZ01000001.1"/>
</dbReference>
<keyword evidence="7" id="KW-1185">Reference proteome</keyword>
<gene>
    <name evidence="6" type="ORF">FB559_3568</name>
</gene>
<dbReference type="OrthoDB" id="59108at2"/>
<dbReference type="GO" id="GO:0003700">
    <property type="term" value="F:DNA-binding transcription factor activity"/>
    <property type="evidence" value="ECO:0007669"/>
    <property type="project" value="TreeGrafter"/>
</dbReference>
<dbReference type="Pfam" id="PF13377">
    <property type="entry name" value="Peripla_BP_3"/>
    <property type="match status" value="1"/>
</dbReference>
<dbReference type="PANTHER" id="PTHR30146:SF148">
    <property type="entry name" value="HTH-TYPE TRANSCRIPTIONAL REPRESSOR PURR-RELATED"/>
    <property type="match status" value="1"/>
</dbReference>
<keyword evidence="3" id="KW-0238">DNA-binding</keyword>
<evidence type="ECO:0000313" key="6">
    <source>
        <dbReference type="EMBL" id="TQL97956.1"/>
    </source>
</evidence>
<name>A0A543CLH6_9ACTN</name>
<dbReference type="CDD" id="cd06267">
    <property type="entry name" value="PBP1_LacI_sugar_binding-like"/>
    <property type="match status" value="1"/>
</dbReference>
<dbReference type="PANTHER" id="PTHR30146">
    <property type="entry name" value="LACI-RELATED TRANSCRIPTIONAL REPRESSOR"/>
    <property type="match status" value="1"/>
</dbReference>